<dbReference type="InterPro" id="IPR001943">
    <property type="entry name" value="UVR_dom"/>
</dbReference>
<protein>
    <recommendedName>
        <fullName evidence="6">BFN domain-containing protein</fullName>
    </recommendedName>
</protein>
<evidence type="ECO:0000313" key="4">
    <source>
        <dbReference type="EMBL" id="GCD76585.1"/>
    </source>
</evidence>
<dbReference type="PROSITE" id="PS51658">
    <property type="entry name" value="BFN"/>
    <property type="match status" value="1"/>
</dbReference>
<accession>A0A401XHV6</accession>
<evidence type="ECO:0008006" key="6">
    <source>
        <dbReference type="Google" id="ProtNLM"/>
    </source>
</evidence>
<dbReference type="InterPro" id="IPR003729">
    <property type="entry name" value="Bi_nuclease_dom"/>
</dbReference>
<feature type="domain" description="UVR" evidence="2">
    <location>
        <begin position="162"/>
        <end position="197"/>
    </location>
</feature>
<dbReference type="Gene3D" id="3.10.690.10">
    <property type="entry name" value="Bifunctional nuclease domain"/>
    <property type="match status" value="1"/>
</dbReference>
<dbReference type="InterPro" id="IPR036104">
    <property type="entry name" value="BFN_sf"/>
</dbReference>
<name>A0A401XHV6_9FLAO</name>
<dbReference type="Pfam" id="PF02577">
    <property type="entry name" value="BFN_dom"/>
    <property type="match status" value="1"/>
</dbReference>
<gene>
    <name evidence="4" type="ORF">JCM31826_00670</name>
</gene>
<feature type="region of interest" description="Disordered" evidence="1">
    <location>
        <begin position="140"/>
        <end position="164"/>
    </location>
</feature>
<evidence type="ECO:0000313" key="5">
    <source>
        <dbReference type="Proteomes" id="UP000286715"/>
    </source>
</evidence>
<evidence type="ECO:0000259" key="2">
    <source>
        <dbReference type="PROSITE" id="PS50151"/>
    </source>
</evidence>
<comment type="caution">
    <text evidence="4">The sequence shown here is derived from an EMBL/GenBank/DDBJ whole genome shotgun (WGS) entry which is preliminary data.</text>
</comment>
<sequence>MTKVQLFLKGLSYSQTHSGAYALVLGEDEQNIRLPIIIGGFEAQSIAMAVENEMKVPRPLTHDLFKKFAETFGIEIVEVVIHKLEEGVFYSYIVCTMGDREEILDARPSDAVALAIRFNCPIYTTEEILAKAGVVIDDPDKPKSKPAQKATSDESSSSNLSNKSIEQLKKMLQKAVDAEDYEYAARIRDEMSKRGYSGM</sequence>
<evidence type="ECO:0000259" key="3">
    <source>
        <dbReference type="PROSITE" id="PS51658"/>
    </source>
</evidence>
<dbReference type="Proteomes" id="UP000286715">
    <property type="component" value="Unassembled WGS sequence"/>
</dbReference>
<dbReference type="PANTHER" id="PTHR15160:SF1">
    <property type="entry name" value="VON HIPPEL-LINDAU DISEASE TUMOR SUPPRESSOR"/>
    <property type="match status" value="1"/>
</dbReference>
<dbReference type="AlphaFoldDB" id="A0A401XHV6"/>
<dbReference type="OrthoDB" id="9788698at2"/>
<dbReference type="EMBL" id="BHZE01000001">
    <property type="protein sequence ID" value="GCD76585.1"/>
    <property type="molecule type" value="Genomic_DNA"/>
</dbReference>
<organism evidence="4 5">
    <name type="scientific">Thermaurantimonas aggregans</name>
    <dbReference type="NCBI Taxonomy" id="2173829"/>
    <lineage>
        <taxon>Bacteria</taxon>
        <taxon>Pseudomonadati</taxon>
        <taxon>Bacteroidota</taxon>
        <taxon>Flavobacteriia</taxon>
        <taxon>Flavobacteriales</taxon>
        <taxon>Schleiferiaceae</taxon>
        <taxon>Thermaurantimonas</taxon>
    </lineage>
</organism>
<reference evidence="4 5" key="1">
    <citation type="submission" date="2018-11" db="EMBL/GenBank/DDBJ databases">
        <title>Schleiferia aggregans sp. nov., a moderately thermophilic heterotrophic bacterium isolated from microbial mats at a terrestrial hot spring.</title>
        <authorList>
            <person name="Iino T."/>
            <person name="Ohkuma M."/>
            <person name="Haruta S."/>
        </authorList>
    </citation>
    <scope>NUCLEOTIDE SEQUENCE [LARGE SCALE GENOMIC DNA]</scope>
    <source>
        <strain evidence="4 5">LA</strain>
    </source>
</reference>
<keyword evidence="5" id="KW-1185">Reference proteome</keyword>
<evidence type="ECO:0000256" key="1">
    <source>
        <dbReference type="SAM" id="MobiDB-lite"/>
    </source>
</evidence>
<feature type="compositionally biased region" description="Low complexity" evidence="1">
    <location>
        <begin position="153"/>
        <end position="164"/>
    </location>
</feature>
<dbReference type="PANTHER" id="PTHR15160">
    <property type="entry name" value="VON HIPPEL-LINDAU PROTEIN"/>
    <property type="match status" value="1"/>
</dbReference>
<feature type="domain" description="BFN" evidence="3">
    <location>
        <begin position="3"/>
        <end position="136"/>
    </location>
</feature>
<dbReference type="GO" id="GO:0004518">
    <property type="term" value="F:nuclease activity"/>
    <property type="evidence" value="ECO:0007669"/>
    <property type="project" value="InterPro"/>
</dbReference>
<proteinExistence type="predicted"/>
<dbReference type="RefSeq" id="WP_124396665.1">
    <property type="nucleotide sequence ID" value="NZ_BHZE01000001.1"/>
</dbReference>
<dbReference type="PROSITE" id="PS50151">
    <property type="entry name" value="UVR"/>
    <property type="match status" value="1"/>
</dbReference>
<dbReference type="Pfam" id="PF02151">
    <property type="entry name" value="UVR"/>
    <property type="match status" value="1"/>
</dbReference>
<dbReference type="SUPFAM" id="SSF103256">
    <property type="entry name" value="Hypothetical protein TM0160"/>
    <property type="match status" value="1"/>
</dbReference>